<dbReference type="EMBL" id="DSWI01000031">
    <property type="protein sequence ID" value="HFG21542.1"/>
    <property type="molecule type" value="Genomic_DNA"/>
</dbReference>
<evidence type="ECO:0000313" key="1">
    <source>
        <dbReference type="EMBL" id="HFG21542.1"/>
    </source>
</evidence>
<name>A0A7C3HT78_MEIRU</name>
<reference evidence="1" key="1">
    <citation type="journal article" date="2020" name="mSystems">
        <title>Genome- and Community-Level Interaction Insights into Carbon Utilization and Element Cycling Functions of Hydrothermarchaeota in Hydrothermal Sediment.</title>
        <authorList>
            <person name="Zhou Z."/>
            <person name="Liu Y."/>
            <person name="Xu W."/>
            <person name="Pan J."/>
            <person name="Luo Z.H."/>
            <person name="Li M."/>
        </authorList>
    </citation>
    <scope>NUCLEOTIDE SEQUENCE [LARGE SCALE GENOMIC DNA]</scope>
    <source>
        <strain evidence="1">SpSt-524</strain>
    </source>
</reference>
<gene>
    <name evidence="1" type="ORF">ENS82_12670</name>
</gene>
<comment type="caution">
    <text evidence="1">The sequence shown here is derived from an EMBL/GenBank/DDBJ whole genome shotgun (WGS) entry which is preliminary data.</text>
</comment>
<proteinExistence type="predicted"/>
<dbReference type="AlphaFoldDB" id="A0A7C3HT78"/>
<protein>
    <submittedName>
        <fullName evidence="1">Uncharacterized protein</fullName>
    </submittedName>
</protein>
<dbReference type="RefSeq" id="WP_277188499.1">
    <property type="nucleotide sequence ID" value="NZ_JAIMAP010000008.1"/>
</dbReference>
<accession>A0A7C3HT78</accession>
<sequence length="96" mass="11062">MLNPSEILSQLRSNPRPHLLFVGGNVALRLCYLYQARLPEMLDPDLPLGYRPGQEIEVFGLYSPSADEWLELPQQTITLMLHNLRLLRLEEDDDSD</sequence>
<organism evidence="1">
    <name type="scientific">Meiothermus ruber</name>
    <dbReference type="NCBI Taxonomy" id="277"/>
    <lineage>
        <taxon>Bacteria</taxon>
        <taxon>Thermotogati</taxon>
        <taxon>Deinococcota</taxon>
        <taxon>Deinococci</taxon>
        <taxon>Thermales</taxon>
        <taxon>Thermaceae</taxon>
        <taxon>Meiothermus</taxon>
    </lineage>
</organism>